<gene>
    <name evidence="1" type="ORF">SAMN04488524_1302</name>
</gene>
<dbReference type="RefSeq" id="WP_084237552.1">
    <property type="nucleotide sequence ID" value="NZ_FWXT01000001.1"/>
</dbReference>
<accession>A0A1W2ACD3</accession>
<dbReference type="OrthoDB" id="768758at2"/>
<evidence type="ECO:0000313" key="1">
    <source>
        <dbReference type="EMBL" id="SMC58385.1"/>
    </source>
</evidence>
<organism evidence="1 2">
    <name type="scientific">Pedobacter africanus</name>
    <dbReference type="NCBI Taxonomy" id="151894"/>
    <lineage>
        <taxon>Bacteria</taxon>
        <taxon>Pseudomonadati</taxon>
        <taxon>Bacteroidota</taxon>
        <taxon>Sphingobacteriia</taxon>
        <taxon>Sphingobacteriales</taxon>
        <taxon>Sphingobacteriaceae</taxon>
        <taxon>Pedobacter</taxon>
    </lineage>
</organism>
<dbReference type="Proteomes" id="UP000192756">
    <property type="component" value="Unassembled WGS sequence"/>
</dbReference>
<dbReference type="STRING" id="151894.SAMN04488524_1302"/>
<protein>
    <recommendedName>
        <fullName evidence="3">DUF4468 domain-containing protein</fullName>
    </recommendedName>
</protein>
<proteinExistence type="predicted"/>
<dbReference type="EMBL" id="FWXT01000001">
    <property type="protein sequence ID" value="SMC58385.1"/>
    <property type="molecule type" value="Genomic_DNA"/>
</dbReference>
<name>A0A1W2ACD3_9SPHI</name>
<evidence type="ECO:0008006" key="3">
    <source>
        <dbReference type="Google" id="ProtNLM"/>
    </source>
</evidence>
<sequence length="171" mass="19214">MKTILLLLLCVPAIGLSQIRKAPKDRVKKQAMDTTLFKGVNKIWIANDMTPNQNLFLLQTALTKRGYTVSINRKLFSVSTADSIVEDGRVAYVLNGRIDSNRIELSGKYNTIAVTSIMGERNHVFKYDITFSGNSKGLPKKMFAHLMEIAEGIQGKKTFIDETKRKRGSIF</sequence>
<dbReference type="AlphaFoldDB" id="A0A1W2ACD3"/>
<reference evidence="2" key="1">
    <citation type="submission" date="2017-04" db="EMBL/GenBank/DDBJ databases">
        <authorList>
            <person name="Varghese N."/>
            <person name="Submissions S."/>
        </authorList>
    </citation>
    <scope>NUCLEOTIDE SEQUENCE [LARGE SCALE GENOMIC DNA]</scope>
    <source>
        <strain evidence="2">DSM 12126</strain>
    </source>
</reference>
<evidence type="ECO:0000313" key="2">
    <source>
        <dbReference type="Proteomes" id="UP000192756"/>
    </source>
</evidence>
<keyword evidence="2" id="KW-1185">Reference proteome</keyword>